<evidence type="ECO:0000256" key="2">
    <source>
        <dbReference type="SAM" id="SignalP"/>
    </source>
</evidence>
<dbReference type="InterPro" id="IPR053147">
    <property type="entry name" value="Hsp_HslJ-like"/>
</dbReference>
<feature type="domain" description="DUF306" evidence="3">
    <location>
        <begin position="153"/>
        <end position="259"/>
    </location>
</feature>
<protein>
    <submittedName>
        <fullName evidence="4">Heat shock protein HslJ</fullName>
    </submittedName>
</protein>
<dbReference type="Pfam" id="PF03724">
    <property type="entry name" value="META"/>
    <property type="match status" value="1"/>
</dbReference>
<dbReference type="InterPro" id="IPR005184">
    <property type="entry name" value="DUF306_Meta_HslJ"/>
</dbReference>
<reference evidence="4 5" key="1">
    <citation type="submission" date="2018-02" db="EMBL/GenBank/DDBJ databases">
        <title>Genomic Encyclopedia of Archaeal and Bacterial Type Strains, Phase II (KMG-II): from individual species to whole genera.</title>
        <authorList>
            <person name="Goeker M."/>
        </authorList>
    </citation>
    <scope>NUCLEOTIDE SEQUENCE [LARGE SCALE GENOMIC DNA]</scope>
    <source>
        <strain evidence="4 5">DSM 29526</strain>
    </source>
</reference>
<evidence type="ECO:0000313" key="5">
    <source>
        <dbReference type="Proteomes" id="UP000237662"/>
    </source>
</evidence>
<dbReference type="Gene3D" id="2.40.128.270">
    <property type="match status" value="1"/>
</dbReference>
<dbReference type="InterPro" id="IPR007298">
    <property type="entry name" value="Cu-R_lipoprotein_NlpE"/>
</dbReference>
<name>A0A2S6I0D5_9BACT</name>
<keyword evidence="4" id="KW-0346">Stress response</keyword>
<evidence type="ECO:0000313" key="4">
    <source>
        <dbReference type="EMBL" id="PPK84227.1"/>
    </source>
</evidence>
<proteinExistence type="predicted"/>
<dbReference type="AlphaFoldDB" id="A0A2S6I0D5"/>
<keyword evidence="2" id="KW-0732">Signal</keyword>
<dbReference type="PANTHER" id="PTHR35535:SF1">
    <property type="entry name" value="HEAT SHOCK PROTEIN HSLJ"/>
    <property type="match status" value="1"/>
</dbReference>
<sequence>MMRCLLAGVGAFLLLCTAMHCHRPPAPATNSPARPEVSVGDNSRNSLDWPGTYIGTVPTSDGNNLVTGLQLRKDGTFRLETTPEGGTAQPVVETGNFEWDRDGGGIKLLGIDSTNRPIYYQVGENHLRQLDLVNQSIEGQLTDRYHLAKDTTGLNGTTWQLKTLDGTPVDIGKNQPTLTFTILGNGLAGLAACNRYRTEYAIVAEGSIDIPHPIATKMACPELATEQQFFEALEGASSYEFMEDNLVLRDTAGAIVATFSPM</sequence>
<gene>
    <name evidence="4" type="ORF">CLV84_3995</name>
</gene>
<dbReference type="PANTHER" id="PTHR35535">
    <property type="entry name" value="HEAT SHOCK PROTEIN HSLJ"/>
    <property type="match status" value="1"/>
</dbReference>
<dbReference type="EMBL" id="PTJC01000008">
    <property type="protein sequence ID" value="PPK84227.1"/>
    <property type="molecule type" value="Genomic_DNA"/>
</dbReference>
<feature type="signal peptide" evidence="2">
    <location>
        <begin position="1"/>
        <end position="28"/>
    </location>
</feature>
<organism evidence="4 5">
    <name type="scientific">Neolewinella xylanilytica</name>
    <dbReference type="NCBI Taxonomy" id="1514080"/>
    <lineage>
        <taxon>Bacteria</taxon>
        <taxon>Pseudomonadati</taxon>
        <taxon>Bacteroidota</taxon>
        <taxon>Saprospiria</taxon>
        <taxon>Saprospirales</taxon>
        <taxon>Lewinellaceae</taxon>
        <taxon>Neolewinella</taxon>
    </lineage>
</organism>
<dbReference type="Pfam" id="PF04170">
    <property type="entry name" value="NlpE"/>
    <property type="match status" value="1"/>
</dbReference>
<accession>A0A2S6I0D5</accession>
<evidence type="ECO:0000259" key="3">
    <source>
        <dbReference type="Pfam" id="PF03724"/>
    </source>
</evidence>
<dbReference type="Proteomes" id="UP000237662">
    <property type="component" value="Unassembled WGS sequence"/>
</dbReference>
<evidence type="ECO:0000256" key="1">
    <source>
        <dbReference type="SAM" id="MobiDB-lite"/>
    </source>
</evidence>
<feature type="region of interest" description="Disordered" evidence="1">
    <location>
        <begin position="26"/>
        <end position="45"/>
    </location>
</feature>
<feature type="chain" id="PRO_5015722272" evidence="2">
    <location>
        <begin position="29"/>
        <end position="262"/>
    </location>
</feature>
<dbReference type="Gene3D" id="2.40.128.640">
    <property type="match status" value="1"/>
</dbReference>
<keyword evidence="5" id="KW-1185">Reference proteome</keyword>
<comment type="caution">
    <text evidence="4">The sequence shown here is derived from an EMBL/GenBank/DDBJ whole genome shotgun (WGS) entry which is preliminary data.</text>
</comment>
<dbReference type="InterPro" id="IPR038670">
    <property type="entry name" value="HslJ-like_sf"/>
</dbReference>